<dbReference type="PANTHER" id="PTHR10783">
    <property type="entry name" value="XENOTROPIC AND POLYTROPIC RETROVIRUS RECEPTOR 1-RELATED"/>
    <property type="match status" value="1"/>
</dbReference>
<keyword evidence="3 5" id="KW-1133">Transmembrane helix</keyword>
<dbReference type="PANTHER" id="PTHR10783:SF46">
    <property type="entry name" value="PROTEIN ERD1 HOMOLOG 2"/>
    <property type="match status" value="1"/>
</dbReference>
<feature type="domain" description="EXS" evidence="6">
    <location>
        <begin position="278"/>
        <end position="481"/>
    </location>
</feature>
<accession>A0A8J6AZU1</accession>
<feature type="transmembrane region" description="Helical" evidence="5">
    <location>
        <begin position="322"/>
        <end position="341"/>
    </location>
</feature>
<feature type="transmembrane region" description="Helical" evidence="5">
    <location>
        <begin position="431"/>
        <end position="451"/>
    </location>
</feature>
<evidence type="ECO:0000256" key="3">
    <source>
        <dbReference type="ARBA" id="ARBA00022989"/>
    </source>
</evidence>
<dbReference type="OrthoDB" id="9970435at2759"/>
<feature type="transmembrane region" description="Helical" evidence="5">
    <location>
        <begin position="148"/>
        <end position="168"/>
    </location>
</feature>
<comment type="caution">
    <text evidence="7">The sequence shown here is derived from an EMBL/GenBank/DDBJ whole genome shotgun (WGS) entry which is preliminary data.</text>
</comment>
<protein>
    <submittedName>
        <fullName evidence="7">EXS family</fullName>
    </submittedName>
</protein>
<feature type="transmembrane region" description="Helical" evidence="5">
    <location>
        <begin position="106"/>
        <end position="127"/>
    </location>
</feature>
<feature type="transmembrane region" description="Helical" evidence="5">
    <location>
        <begin position="180"/>
        <end position="206"/>
    </location>
</feature>
<feature type="transmembrane region" description="Helical" evidence="5">
    <location>
        <begin position="391"/>
        <end position="411"/>
    </location>
</feature>
<feature type="transmembrane region" description="Helical" evidence="5">
    <location>
        <begin position="353"/>
        <end position="370"/>
    </location>
</feature>
<name>A0A8J6AZU1_9EUKA</name>
<sequence>MPTIEVPIPKDSYGSESSLSSDALGLERPLLAAGTPLTPMGVVQEGTFIQYPSYWKYVRQIRVKRTDSFKLGLSLGTLAALLIATLTNAFNPPIMALPAYYVSAPIFYANLMFFSPILCWALVLFFFERHSIPFHIVLDLKGRLITSVQVFKNALVLANLWLSSFFLFTLGTRHHITLHLLGLCTIRVPSTIFTAVNYASLLIYVWPFHGFHRSSRRVIIKDLASFFLGPFAVPIFRRTMLADITTSLVIPLRMFAEGTCLVFTGGLFTFTATTRMPVCITLAPLLSDVVSIVPYLWRFIQCLSQCFRKPVHRERIMPSLNAVKYLTCIVAVAVSGTIGVFENAGMVPWDWVVAVNLILVIISTAYCYIWDIFADWGMISFEGGRIRLRECLYPGVLPYILIPLANIPLRFAWALTLTPHGLWPYPQTLNLVLGLLEILRRFMWVAFRGLYFSAMIEKPGKAHGQIATMKIRRQRELHTMIREAQSTERLPLLDTIDMLNAPNTPIISTPGGVYNLI</sequence>
<comment type="subcellular location">
    <subcellularLocation>
        <location evidence="1">Membrane</location>
        <topology evidence="1">Multi-pass membrane protein</topology>
    </subcellularLocation>
</comment>
<dbReference type="Pfam" id="PF03124">
    <property type="entry name" value="EXS"/>
    <property type="match status" value="1"/>
</dbReference>
<dbReference type="PROSITE" id="PS51380">
    <property type="entry name" value="EXS"/>
    <property type="match status" value="1"/>
</dbReference>
<feature type="transmembrane region" description="Helical" evidence="5">
    <location>
        <begin position="69"/>
        <end position="86"/>
    </location>
</feature>
<evidence type="ECO:0000256" key="2">
    <source>
        <dbReference type="ARBA" id="ARBA00022692"/>
    </source>
</evidence>
<keyword evidence="4 5" id="KW-0472">Membrane</keyword>
<evidence type="ECO:0000256" key="5">
    <source>
        <dbReference type="SAM" id="Phobius"/>
    </source>
</evidence>
<dbReference type="AlphaFoldDB" id="A0A8J6AZU1"/>
<keyword evidence="8" id="KW-1185">Reference proteome</keyword>
<dbReference type="GO" id="GO:0005737">
    <property type="term" value="C:cytoplasm"/>
    <property type="evidence" value="ECO:0007669"/>
    <property type="project" value="TreeGrafter"/>
</dbReference>
<proteinExistence type="predicted"/>
<evidence type="ECO:0000256" key="1">
    <source>
        <dbReference type="ARBA" id="ARBA00004141"/>
    </source>
</evidence>
<feature type="transmembrane region" description="Helical" evidence="5">
    <location>
        <begin position="248"/>
        <end position="270"/>
    </location>
</feature>
<evidence type="ECO:0000313" key="8">
    <source>
        <dbReference type="Proteomes" id="UP000717585"/>
    </source>
</evidence>
<evidence type="ECO:0000313" key="7">
    <source>
        <dbReference type="EMBL" id="KAG9391219.1"/>
    </source>
</evidence>
<gene>
    <name evidence="7" type="ORF">J8273_7493</name>
</gene>
<reference evidence="7" key="1">
    <citation type="submission" date="2021-05" db="EMBL/GenBank/DDBJ databases">
        <title>A free-living protist that lacks canonical eukaryotic 1 DNA replication and segregation systems.</title>
        <authorList>
            <person name="Salas-Leiva D.E."/>
            <person name="Tromer E.C."/>
            <person name="Curtis B.A."/>
            <person name="Jerlstrom-Hultqvist J."/>
            <person name="Kolisko M."/>
            <person name="Yi Z."/>
            <person name="Salas-Leiva J.S."/>
            <person name="Gallot-Lavallee L."/>
            <person name="Kops G.J.P.L."/>
            <person name="Archibald J.M."/>
            <person name="Simpson A.G.B."/>
            <person name="Roger A.J."/>
        </authorList>
    </citation>
    <scope>NUCLEOTIDE SEQUENCE</scope>
    <source>
        <strain evidence="7">BICM</strain>
    </source>
</reference>
<dbReference type="Proteomes" id="UP000717585">
    <property type="component" value="Unassembled WGS sequence"/>
</dbReference>
<evidence type="ECO:0000256" key="4">
    <source>
        <dbReference type="ARBA" id="ARBA00023136"/>
    </source>
</evidence>
<dbReference type="EMBL" id="JAHDYR010000062">
    <property type="protein sequence ID" value="KAG9391219.1"/>
    <property type="molecule type" value="Genomic_DNA"/>
</dbReference>
<organism evidence="7 8">
    <name type="scientific">Carpediemonas membranifera</name>
    <dbReference type="NCBI Taxonomy" id="201153"/>
    <lineage>
        <taxon>Eukaryota</taxon>
        <taxon>Metamonada</taxon>
        <taxon>Carpediemonas-like organisms</taxon>
        <taxon>Carpediemonas</taxon>
    </lineage>
</organism>
<dbReference type="InterPro" id="IPR004342">
    <property type="entry name" value="EXS_C"/>
</dbReference>
<dbReference type="GO" id="GO:0016020">
    <property type="term" value="C:membrane"/>
    <property type="evidence" value="ECO:0007669"/>
    <property type="project" value="UniProtKB-SubCell"/>
</dbReference>
<keyword evidence="2 5" id="KW-0812">Transmembrane</keyword>
<evidence type="ECO:0000259" key="6">
    <source>
        <dbReference type="PROSITE" id="PS51380"/>
    </source>
</evidence>